<evidence type="ECO:0000313" key="2">
    <source>
        <dbReference type="Proteomes" id="UP000596123"/>
    </source>
</evidence>
<accession>A0A7T8IVZ1</accession>
<gene>
    <name evidence="1" type="ORF">pEaSNUABM5_00251</name>
</gene>
<keyword evidence="2" id="KW-1185">Reference proteome</keyword>
<proteinExistence type="predicted"/>
<dbReference type="EMBL" id="MW366843">
    <property type="protein sequence ID" value="QQO90393.1"/>
    <property type="molecule type" value="Genomic_DNA"/>
</dbReference>
<protein>
    <submittedName>
        <fullName evidence="1">Uncharacterized protein</fullName>
    </submittedName>
</protein>
<evidence type="ECO:0000313" key="1">
    <source>
        <dbReference type="EMBL" id="QQO90393.1"/>
    </source>
</evidence>
<reference evidence="1 2" key="1">
    <citation type="submission" date="2020-12" db="EMBL/GenBank/DDBJ databases">
        <title>Complete genome sequence of Erwinia phage pEa_SNUABM_5.</title>
        <authorList>
            <person name="Kim S.G."/>
            <person name="Lee S.B."/>
            <person name="Kwon J."/>
            <person name="Park S.C."/>
        </authorList>
    </citation>
    <scope>NUCLEOTIDE SEQUENCE [LARGE SCALE GENOMIC DNA]</scope>
</reference>
<dbReference type="Proteomes" id="UP000596123">
    <property type="component" value="Segment"/>
</dbReference>
<name>A0A7T8IVZ1_9CAUD</name>
<organism evidence="1 2">
    <name type="scientific">Erwinia phage pEa_SNUABM_5</name>
    <dbReference type="NCBI Taxonomy" id="2797313"/>
    <lineage>
        <taxon>Viruses</taxon>
        <taxon>Duplodnaviria</taxon>
        <taxon>Heunggongvirae</taxon>
        <taxon>Uroviricota</taxon>
        <taxon>Caudoviricetes</taxon>
        <taxon>Rivsvirus</taxon>
        <taxon>Rivsvirus SNUABM5</taxon>
    </lineage>
</organism>
<sequence>MGNIYPDQIGYIGTIKQSLDQGAVRRDLTIRTMLDAEQAIDLGPDYKGSKVFIIGMNVMPKVYDSLVNHFDPCEVVADVERGYLGKVLGLPVLASGNVPPDSVSCALLLPDDDDVYIIGAVLSVVV</sequence>